<gene>
    <name evidence="14" type="ORF">CVLEPA_LOCUS10619</name>
</gene>
<comment type="similarity">
    <text evidence="3">Belongs to the peptidase C12 family. BAP1 subfamily.</text>
</comment>
<evidence type="ECO:0000256" key="1">
    <source>
        <dbReference type="ARBA" id="ARBA00000707"/>
    </source>
</evidence>
<evidence type="ECO:0000256" key="10">
    <source>
        <dbReference type="PROSITE-ProRule" id="PRU01393"/>
    </source>
</evidence>
<evidence type="ECO:0000259" key="13">
    <source>
        <dbReference type="PROSITE" id="PS52048"/>
    </source>
</evidence>
<feature type="site" description="Transition state stabilizer" evidence="10">
    <location>
        <position position="90"/>
    </location>
</feature>
<dbReference type="Proteomes" id="UP001642483">
    <property type="component" value="Unassembled WGS sequence"/>
</dbReference>
<feature type="region of interest" description="Disordered" evidence="12">
    <location>
        <begin position="330"/>
        <end position="357"/>
    </location>
</feature>
<dbReference type="CDD" id="cd09617">
    <property type="entry name" value="Peptidase_C12_UCH37_BAP1"/>
    <property type="match status" value="1"/>
</dbReference>
<keyword evidence="8" id="KW-0156">Chromatin regulator</keyword>
<evidence type="ECO:0000256" key="9">
    <source>
        <dbReference type="ARBA" id="ARBA00023242"/>
    </source>
</evidence>
<keyword evidence="15" id="KW-1185">Reference proteome</keyword>
<evidence type="ECO:0000313" key="14">
    <source>
        <dbReference type="EMBL" id="CAK8680359.1"/>
    </source>
</evidence>
<dbReference type="SUPFAM" id="SSF54001">
    <property type="entry name" value="Cysteine proteinases"/>
    <property type="match status" value="1"/>
</dbReference>
<evidence type="ECO:0000256" key="12">
    <source>
        <dbReference type="SAM" id="MobiDB-lite"/>
    </source>
</evidence>
<feature type="active site" description="Nucleophile" evidence="10">
    <location>
        <position position="96"/>
    </location>
</feature>
<dbReference type="EMBL" id="CAWYQH010000068">
    <property type="protein sequence ID" value="CAK8680359.1"/>
    <property type="molecule type" value="Genomic_DNA"/>
</dbReference>
<comment type="subcellular location">
    <subcellularLocation>
        <location evidence="2">Nucleus</location>
    </subcellularLocation>
</comment>
<dbReference type="InterPro" id="IPR041507">
    <property type="entry name" value="UCH_C"/>
</dbReference>
<keyword evidence="6 10" id="KW-0378">Hydrolase</keyword>
<keyword evidence="9" id="KW-0539">Nucleus</keyword>
<evidence type="ECO:0000256" key="8">
    <source>
        <dbReference type="ARBA" id="ARBA00022853"/>
    </source>
</evidence>
<evidence type="ECO:0000256" key="7">
    <source>
        <dbReference type="ARBA" id="ARBA00022807"/>
    </source>
</evidence>
<dbReference type="InterPro" id="IPR001578">
    <property type="entry name" value="Peptidase_C12_UCH"/>
</dbReference>
<dbReference type="Gene3D" id="1.20.58.860">
    <property type="match status" value="1"/>
</dbReference>
<feature type="active site" description="Proton donor" evidence="10">
    <location>
        <position position="180"/>
    </location>
</feature>
<keyword evidence="4 10" id="KW-0645">Protease</keyword>
<name>A0ABP0FPB9_CLALP</name>
<evidence type="ECO:0000256" key="6">
    <source>
        <dbReference type="ARBA" id="ARBA00022801"/>
    </source>
</evidence>
<evidence type="ECO:0000313" key="15">
    <source>
        <dbReference type="Proteomes" id="UP001642483"/>
    </source>
</evidence>
<sequence>MSLIPVGGWKELESDPGLFTLLVEDFGVEGVQVEEVYDLQQPIQGQVYGFIFLFKWNEGGGRSRRKVQPSSDEPFCTDEDVVNGMFFAHQLIPNSCATHALLSVLLNCDEIELGPLITRLKTDTANFNPEMKGFSLGNIPELAAAHSKHARPENNPLSDALHGKPNGITSSSTRTMEAFHYTCYLPLNGRLFELDGLKPYPIDHGPLPDDQTWHDMAREVVTSRITLATGGEQCHDIRYNLMAVVPCQVQHFKKRLQELEKCYSEVKKAIAFVAKRLKLKTDELVKITKDLEDKTVEDEAQKDTTDSKNGNDSHIKESLILEQKGIVNSHETTTESYSLPPSQSTKKPSEGGQPDADSYPFNLEELWKFFSNKNLSSFLHSNEPIVVDIEDTKENPDEGNKIRSIWEAMDALPLIEIDIEKCKTLLEEQIEKRRRYKIDDARRTHDYVPFISLFLAMLEERELLSPLLGQNMNIRKRQTSTLNKISKPKRKRNRRR</sequence>
<evidence type="ECO:0000256" key="4">
    <source>
        <dbReference type="ARBA" id="ARBA00022670"/>
    </source>
</evidence>
<dbReference type="PANTHER" id="PTHR10589">
    <property type="entry name" value="UBIQUITIN CARBOXYL-TERMINAL HYDROLASE"/>
    <property type="match status" value="1"/>
</dbReference>
<dbReference type="EC" id="3.4.19.12" evidence="11"/>
<dbReference type="Pfam" id="PF18031">
    <property type="entry name" value="UCH_C"/>
    <property type="match status" value="1"/>
</dbReference>
<dbReference type="InterPro" id="IPR036959">
    <property type="entry name" value="Peptidase_C12_UCH_sf"/>
</dbReference>
<evidence type="ECO:0000256" key="11">
    <source>
        <dbReference type="RuleBase" id="RU361215"/>
    </source>
</evidence>
<dbReference type="InterPro" id="IPR038765">
    <property type="entry name" value="Papain-like_cys_pep_sf"/>
</dbReference>
<dbReference type="PROSITE" id="PS52048">
    <property type="entry name" value="UCH_DOMAIN"/>
    <property type="match status" value="1"/>
</dbReference>
<feature type="compositionally biased region" description="Polar residues" evidence="12">
    <location>
        <begin position="330"/>
        <end position="346"/>
    </location>
</feature>
<evidence type="ECO:0000256" key="3">
    <source>
        <dbReference type="ARBA" id="ARBA00007182"/>
    </source>
</evidence>
<feature type="site" description="Important for enzyme activity" evidence="10">
    <location>
        <position position="195"/>
    </location>
</feature>
<organism evidence="14 15">
    <name type="scientific">Clavelina lepadiformis</name>
    <name type="common">Light-bulb sea squirt</name>
    <name type="synonym">Ascidia lepadiformis</name>
    <dbReference type="NCBI Taxonomy" id="159417"/>
    <lineage>
        <taxon>Eukaryota</taxon>
        <taxon>Metazoa</taxon>
        <taxon>Chordata</taxon>
        <taxon>Tunicata</taxon>
        <taxon>Ascidiacea</taxon>
        <taxon>Aplousobranchia</taxon>
        <taxon>Clavelinidae</taxon>
        <taxon>Clavelina</taxon>
    </lineage>
</organism>
<reference evidence="14 15" key="1">
    <citation type="submission" date="2024-02" db="EMBL/GenBank/DDBJ databases">
        <authorList>
            <person name="Daric V."/>
            <person name="Darras S."/>
        </authorList>
    </citation>
    <scope>NUCLEOTIDE SEQUENCE [LARGE SCALE GENOMIC DNA]</scope>
</reference>
<evidence type="ECO:0000256" key="5">
    <source>
        <dbReference type="ARBA" id="ARBA00022786"/>
    </source>
</evidence>
<dbReference type="PANTHER" id="PTHR10589:SF28">
    <property type="entry name" value="UBIQUITIN CARBOXYL-TERMINAL HYDROLASE BAP1"/>
    <property type="match status" value="1"/>
</dbReference>
<evidence type="ECO:0000256" key="2">
    <source>
        <dbReference type="ARBA" id="ARBA00004123"/>
    </source>
</evidence>
<dbReference type="Pfam" id="PF01088">
    <property type="entry name" value="Peptidase_C12"/>
    <property type="match status" value="1"/>
</dbReference>
<proteinExistence type="inferred from homology"/>
<protein>
    <recommendedName>
        <fullName evidence="11">Ubiquitin carboxyl-terminal hydrolase</fullName>
        <ecNumber evidence="11">3.4.19.12</ecNumber>
    </recommendedName>
</protein>
<accession>A0ABP0FPB9</accession>
<keyword evidence="5 10" id="KW-0833">Ubl conjugation pathway</keyword>
<keyword evidence="7 10" id="KW-0788">Thiol protease</keyword>
<feature type="domain" description="UCH catalytic" evidence="13">
    <location>
        <begin position="8"/>
        <end position="246"/>
    </location>
</feature>
<dbReference type="Gene3D" id="3.40.532.10">
    <property type="entry name" value="Peptidase C12, ubiquitin carboxyl-terminal hydrolase"/>
    <property type="match status" value="1"/>
</dbReference>
<dbReference type="PRINTS" id="PR00707">
    <property type="entry name" value="UBCTHYDRLASE"/>
</dbReference>
<comment type="caution">
    <text evidence="14">The sequence shown here is derived from an EMBL/GenBank/DDBJ whole genome shotgun (WGS) entry which is preliminary data.</text>
</comment>
<comment type="catalytic activity">
    <reaction evidence="1 10 11">
        <text>Thiol-dependent hydrolysis of ester, thioester, amide, peptide and isopeptide bonds formed by the C-terminal Gly of ubiquitin (a 76-residue protein attached to proteins as an intracellular targeting signal).</text>
        <dbReference type="EC" id="3.4.19.12"/>
    </reaction>
</comment>